<evidence type="ECO:0000256" key="4">
    <source>
        <dbReference type="ARBA" id="ARBA00022840"/>
    </source>
</evidence>
<keyword evidence="2" id="KW-0813">Transport</keyword>
<dbReference type="InterPro" id="IPR017871">
    <property type="entry name" value="ABC_transporter-like_CS"/>
</dbReference>
<dbReference type="EMBL" id="CP033972">
    <property type="protein sequence ID" value="AZG46259.1"/>
    <property type="molecule type" value="Genomic_DNA"/>
</dbReference>
<dbReference type="Pfam" id="PF00005">
    <property type="entry name" value="ABC_tran"/>
    <property type="match status" value="2"/>
</dbReference>
<keyword evidence="4 6" id="KW-0067">ATP-binding</keyword>
<keyword evidence="7" id="KW-1185">Reference proteome</keyword>
<dbReference type="PANTHER" id="PTHR43776">
    <property type="entry name" value="TRANSPORT ATP-BINDING PROTEIN"/>
    <property type="match status" value="1"/>
</dbReference>
<comment type="similarity">
    <text evidence="1">Belongs to the ABC transporter superfamily.</text>
</comment>
<dbReference type="InterPro" id="IPR050319">
    <property type="entry name" value="ABC_transp_ATP-bind"/>
</dbReference>
<name>A0A3G8JP69_9ACTN</name>
<dbReference type="PROSITE" id="PS50893">
    <property type="entry name" value="ABC_TRANSPORTER_2"/>
    <property type="match status" value="2"/>
</dbReference>
<evidence type="ECO:0000256" key="1">
    <source>
        <dbReference type="ARBA" id="ARBA00005417"/>
    </source>
</evidence>
<dbReference type="SMART" id="SM00382">
    <property type="entry name" value="AAA"/>
    <property type="match status" value="2"/>
</dbReference>
<dbReference type="RefSeq" id="WP_164473791.1">
    <property type="nucleotide sequence ID" value="NZ_CP033972.1"/>
</dbReference>
<feature type="domain" description="ABC transporter" evidence="5">
    <location>
        <begin position="7"/>
        <end position="244"/>
    </location>
</feature>
<dbReference type="InterPro" id="IPR003593">
    <property type="entry name" value="AAA+_ATPase"/>
</dbReference>
<proteinExistence type="inferred from homology"/>
<dbReference type="Gene3D" id="3.40.50.300">
    <property type="entry name" value="P-loop containing nucleotide triphosphate hydrolases"/>
    <property type="match status" value="2"/>
</dbReference>
<dbReference type="CDD" id="cd03257">
    <property type="entry name" value="ABC_NikE_OppD_transporters"/>
    <property type="match status" value="1"/>
</dbReference>
<dbReference type="InterPro" id="IPR003439">
    <property type="entry name" value="ABC_transporter-like_ATP-bd"/>
</dbReference>
<dbReference type="PANTHER" id="PTHR43776:SF7">
    <property type="entry name" value="D,D-DIPEPTIDE TRANSPORT ATP-BINDING PROTEIN DDPF-RELATED"/>
    <property type="match status" value="1"/>
</dbReference>
<dbReference type="PROSITE" id="PS00211">
    <property type="entry name" value="ABC_TRANSPORTER_1"/>
    <property type="match status" value="2"/>
</dbReference>
<organism evidence="6 7">
    <name type="scientific">Gordonia insulae</name>
    <dbReference type="NCBI Taxonomy" id="2420509"/>
    <lineage>
        <taxon>Bacteria</taxon>
        <taxon>Bacillati</taxon>
        <taxon>Actinomycetota</taxon>
        <taxon>Actinomycetes</taxon>
        <taxon>Mycobacteriales</taxon>
        <taxon>Gordoniaceae</taxon>
        <taxon>Gordonia</taxon>
    </lineage>
</organism>
<sequence length="495" mass="52228">MTAAVSVTSFSVSVAPQPDDPILAPVSFTAEHGTVIALSGPSGCGKTTLMKAILGAVPAGGHHRGDITVHGEQVLALPEKRLRSFRRRHLAYVGQDPGSALNPVVTVRTLISELATPTAALSPAAALEAVGLPAEISSRRPGQLSGGQQRRVALARALTRGVQLLLIDEPFAGLHQQARADISRLLTALATEHNITVIVSGHDMATLESMTDQHIHLHPAAARRVTAPPMPIPIPMPMPARSATSPVLAARTLCLRRGQINVLDGVDLTVSEGALTAVLGQSGAGKTTLARVLVGLEPTATGTLTLDMEPLSCDVRGRTPAQRGRIQLIPQNPLSSLNPQRTVGQTLARALHRLNGRRHRSRDHPTDVTTLLEAVELPPDFGHRYPHELSGGQRQRVAIARALAAGPRVLVCDEITSALDIATAHAIMRLVSDVATARDMAVIVISHDMDLLKRYTAHGVVLDAGQIVARGNIRELVDTVGTPAGPSESIGHSHT</sequence>
<dbReference type="InterPro" id="IPR027417">
    <property type="entry name" value="P-loop_NTPase"/>
</dbReference>
<dbReference type="GO" id="GO:0016887">
    <property type="term" value="F:ATP hydrolysis activity"/>
    <property type="evidence" value="ECO:0007669"/>
    <property type="project" value="InterPro"/>
</dbReference>
<evidence type="ECO:0000256" key="3">
    <source>
        <dbReference type="ARBA" id="ARBA00022741"/>
    </source>
</evidence>
<evidence type="ECO:0000313" key="6">
    <source>
        <dbReference type="EMBL" id="AZG46259.1"/>
    </source>
</evidence>
<evidence type="ECO:0000256" key="2">
    <source>
        <dbReference type="ARBA" id="ARBA00022448"/>
    </source>
</evidence>
<keyword evidence="3" id="KW-0547">Nucleotide-binding</keyword>
<dbReference type="GO" id="GO:0055085">
    <property type="term" value="P:transmembrane transport"/>
    <property type="evidence" value="ECO:0007669"/>
    <property type="project" value="UniProtKB-ARBA"/>
</dbReference>
<reference evidence="6 7" key="1">
    <citation type="submission" date="2018-11" db="EMBL/GenBank/DDBJ databases">
        <title>Gordonia insulae sp. nov., isolated from an island soil.</title>
        <authorList>
            <person name="Kim Y.S."/>
            <person name="Kim S.B."/>
        </authorList>
    </citation>
    <scope>NUCLEOTIDE SEQUENCE [LARGE SCALE GENOMIC DNA]</scope>
    <source>
        <strain evidence="6 7">MMS17-SY073</strain>
    </source>
</reference>
<dbReference type="AlphaFoldDB" id="A0A3G8JP69"/>
<protein>
    <submittedName>
        <fullName evidence="6">Glutathione import ATP-binding protein GsiA</fullName>
        <ecNumber evidence="6">3.6.3.-</ecNumber>
    </submittedName>
</protein>
<dbReference type="KEGG" id="gom:D7316_02860"/>
<feature type="domain" description="ABC transporter" evidence="5">
    <location>
        <begin position="248"/>
        <end position="489"/>
    </location>
</feature>
<gene>
    <name evidence="6" type="primary">gsiA_1</name>
    <name evidence="6" type="ORF">D7316_02860</name>
</gene>
<keyword evidence="6" id="KW-0378">Hydrolase</keyword>
<dbReference type="Proteomes" id="UP000271469">
    <property type="component" value="Chromosome"/>
</dbReference>
<evidence type="ECO:0000313" key="7">
    <source>
        <dbReference type="Proteomes" id="UP000271469"/>
    </source>
</evidence>
<dbReference type="GO" id="GO:0005524">
    <property type="term" value="F:ATP binding"/>
    <property type="evidence" value="ECO:0007669"/>
    <property type="project" value="UniProtKB-KW"/>
</dbReference>
<evidence type="ECO:0000259" key="5">
    <source>
        <dbReference type="PROSITE" id="PS50893"/>
    </source>
</evidence>
<accession>A0A3G8JP69</accession>
<dbReference type="EC" id="3.6.3.-" evidence="6"/>
<dbReference type="SUPFAM" id="SSF52540">
    <property type="entry name" value="P-loop containing nucleoside triphosphate hydrolases"/>
    <property type="match status" value="2"/>
</dbReference>